<organism evidence="1 2">
    <name type="scientific">Hypoxylon rubiginosum</name>
    <dbReference type="NCBI Taxonomy" id="110542"/>
    <lineage>
        <taxon>Eukaryota</taxon>
        <taxon>Fungi</taxon>
        <taxon>Dikarya</taxon>
        <taxon>Ascomycota</taxon>
        <taxon>Pezizomycotina</taxon>
        <taxon>Sordariomycetes</taxon>
        <taxon>Xylariomycetidae</taxon>
        <taxon>Xylariales</taxon>
        <taxon>Hypoxylaceae</taxon>
        <taxon>Hypoxylon</taxon>
    </lineage>
</organism>
<proteinExistence type="predicted"/>
<keyword evidence="2" id="KW-1185">Reference proteome</keyword>
<comment type="caution">
    <text evidence="1">The sequence shown here is derived from an EMBL/GenBank/DDBJ whole genome shotgun (WGS) entry which is preliminary data.</text>
</comment>
<dbReference type="Proteomes" id="UP001497680">
    <property type="component" value="Unassembled WGS sequence"/>
</dbReference>
<accession>A0ACC0D5M2</accession>
<gene>
    <name evidence="1" type="ORF">F4821DRAFT_94598</name>
</gene>
<sequence length="519" mass="56654">MGGDNVQHVSVEATESSPLIAHERPRRPAHRPTLSVTSIAHSVHVPKAHSKRTIVNLLCLITFVVSSADGFASIPAVRLLEDIVCRQHYGLRENFGGPVDEKLCKENAIQSQVAFIMAIQSSLEAAVGFLAAFPWGLVADKIGRKPVFSIGLCGLLVNYFWRMVVIYFHTAIPIQLVWLGSAGFLIGGGQAVLIGILLSMTTDSTTEEERVVVFMRLHVASLCGDLLSPALSSAMMQSVGPWPPIWVAIAIVIISAIAFLFLPETLKHQPDQEDIEEEPETNSPSFRSRISHVFNRFKESLSILKSTSLILLLLTCLGARPVMATLQFMAQFISKRYDIALAETGYVQSVYGVTQIAHSLVILPWLARFVMRDATPAKFRAKDEHHRDLSFAKWSYGILVVGIAALGLAPTLPAFIFGLVITALGSGFNSLTRSLMSLYVDPEHRSRLFSLVGMVEVIGSVYAQPMMAGLFTLGMKLGGEWIGLPYFALSILVAVTASLLLFVRVPKEAGDLSSTHDDS</sequence>
<evidence type="ECO:0000313" key="2">
    <source>
        <dbReference type="Proteomes" id="UP001497680"/>
    </source>
</evidence>
<protein>
    <submittedName>
        <fullName evidence="1">MFS general substrate transporter</fullName>
    </submittedName>
</protein>
<name>A0ACC0D5M2_9PEZI</name>
<reference evidence="1 2" key="1">
    <citation type="journal article" date="2022" name="New Phytol.">
        <title>Ecological generalism drives hyperdiversity of secondary metabolite gene clusters in xylarialean endophytes.</title>
        <authorList>
            <person name="Franco M.E.E."/>
            <person name="Wisecaver J.H."/>
            <person name="Arnold A.E."/>
            <person name="Ju Y.M."/>
            <person name="Slot J.C."/>
            <person name="Ahrendt S."/>
            <person name="Moore L.P."/>
            <person name="Eastman K.E."/>
            <person name="Scott K."/>
            <person name="Konkel Z."/>
            <person name="Mondo S.J."/>
            <person name="Kuo A."/>
            <person name="Hayes R.D."/>
            <person name="Haridas S."/>
            <person name="Andreopoulos B."/>
            <person name="Riley R."/>
            <person name="LaButti K."/>
            <person name="Pangilinan J."/>
            <person name="Lipzen A."/>
            <person name="Amirebrahimi M."/>
            <person name="Yan J."/>
            <person name="Adam C."/>
            <person name="Keymanesh K."/>
            <person name="Ng V."/>
            <person name="Louie K."/>
            <person name="Northen T."/>
            <person name="Drula E."/>
            <person name="Henrissat B."/>
            <person name="Hsieh H.M."/>
            <person name="Youens-Clark K."/>
            <person name="Lutzoni F."/>
            <person name="Miadlikowska J."/>
            <person name="Eastwood D.C."/>
            <person name="Hamelin R.C."/>
            <person name="Grigoriev I.V."/>
            <person name="U'Ren J.M."/>
        </authorList>
    </citation>
    <scope>NUCLEOTIDE SEQUENCE [LARGE SCALE GENOMIC DNA]</scope>
    <source>
        <strain evidence="1 2">ER1909</strain>
    </source>
</reference>
<evidence type="ECO:0000313" key="1">
    <source>
        <dbReference type="EMBL" id="KAI6088052.1"/>
    </source>
</evidence>
<dbReference type="EMBL" id="MU394303">
    <property type="protein sequence ID" value="KAI6088052.1"/>
    <property type="molecule type" value="Genomic_DNA"/>
</dbReference>